<dbReference type="AlphaFoldDB" id="A0AAN8F304"/>
<dbReference type="EMBL" id="WIXE01021630">
    <property type="protein sequence ID" value="KAK5968214.1"/>
    <property type="molecule type" value="Genomic_DNA"/>
</dbReference>
<evidence type="ECO:0000313" key="3">
    <source>
        <dbReference type="Proteomes" id="UP001331761"/>
    </source>
</evidence>
<name>A0AAN8F304_TRICO</name>
<organism evidence="2 3">
    <name type="scientific">Trichostrongylus colubriformis</name>
    <name type="common">Black scour worm</name>
    <dbReference type="NCBI Taxonomy" id="6319"/>
    <lineage>
        <taxon>Eukaryota</taxon>
        <taxon>Metazoa</taxon>
        <taxon>Ecdysozoa</taxon>
        <taxon>Nematoda</taxon>
        <taxon>Chromadorea</taxon>
        <taxon>Rhabditida</taxon>
        <taxon>Rhabditina</taxon>
        <taxon>Rhabditomorpha</taxon>
        <taxon>Strongyloidea</taxon>
        <taxon>Trichostrongylidae</taxon>
        <taxon>Trichostrongylus</taxon>
    </lineage>
</organism>
<gene>
    <name evidence="2" type="ORF">GCK32_018865</name>
</gene>
<feature type="signal peptide" evidence="1">
    <location>
        <begin position="1"/>
        <end position="16"/>
    </location>
</feature>
<proteinExistence type="predicted"/>
<feature type="chain" id="PRO_5042873220" evidence="1">
    <location>
        <begin position="17"/>
        <end position="131"/>
    </location>
</feature>
<dbReference type="Proteomes" id="UP001331761">
    <property type="component" value="Unassembled WGS sequence"/>
</dbReference>
<evidence type="ECO:0000313" key="2">
    <source>
        <dbReference type="EMBL" id="KAK5968214.1"/>
    </source>
</evidence>
<dbReference type="PANTHER" id="PTHR35182:SF1">
    <property type="entry name" value="COLD-SHOCK PROTEIN-RELATED"/>
    <property type="match status" value="1"/>
</dbReference>
<keyword evidence="3" id="KW-1185">Reference proteome</keyword>
<keyword evidence="1" id="KW-0732">Signal</keyword>
<protein>
    <submittedName>
        <fullName evidence="2">Uncharacterized protein</fullName>
    </submittedName>
</protein>
<dbReference type="PANTHER" id="PTHR35182">
    <property type="entry name" value="PROTEIN CBG13762"/>
    <property type="match status" value="1"/>
</dbReference>
<evidence type="ECO:0000256" key="1">
    <source>
        <dbReference type="SAM" id="SignalP"/>
    </source>
</evidence>
<comment type="caution">
    <text evidence="2">The sequence shown here is derived from an EMBL/GenBank/DDBJ whole genome shotgun (WGS) entry which is preliminary data.</text>
</comment>
<sequence length="131" mass="14267">MYTFLLVLAFVSSAFAGILRIEAKVGQKVEVNFGGKTETIMRETKDGRQQLIKVCSPEAKEPWCNQFFDAEDNKAVKSSAHIDANGVLVFDSVQKSDAGRYTSPEHGPMVSLADDGSKKVVAGPMIKLTVE</sequence>
<reference evidence="2 3" key="1">
    <citation type="submission" date="2019-10" db="EMBL/GenBank/DDBJ databases">
        <title>Assembly and Annotation for the nematode Trichostrongylus colubriformis.</title>
        <authorList>
            <person name="Martin J."/>
        </authorList>
    </citation>
    <scope>NUCLEOTIDE SEQUENCE [LARGE SCALE GENOMIC DNA]</scope>
    <source>
        <strain evidence="2">G859</strain>
        <tissue evidence="2">Whole worm</tissue>
    </source>
</reference>
<accession>A0AAN8F304</accession>